<feature type="domain" description="Amidohydrolase-related" evidence="2">
    <location>
        <begin position="51"/>
        <end position="252"/>
    </location>
</feature>
<dbReference type="Gene3D" id="3.20.20.140">
    <property type="entry name" value="Metal-dependent hydrolases"/>
    <property type="match status" value="1"/>
</dbReference>
<dbReference type="SUPFAM" id="SSF51556">
    <property type="entry name" value="Metallo-dependent hydrolases"/>
    <property type="match status" value="1"/>
</dbReference>
<dbReference type="PANTHER" id="PTHR21240">
    <property type="entry name" value="2-AMINO-3-CARBOXYLMUCONATE-6-SEMIALDEHYDE DECARBOXYLASE"/>
    <property type="match status" value="1"/>
</dbReference>
<evidence type="ECO:0000259" key="2">
    <source>
        <dbReference type="Pfam" id="PF04909"/>
    </source>
</evidence>
<dbReference type="InterPro" id="IPR006680">
    <property type="entry name" value="Amidohydro-rel"/>
</dbReference>
<dbReference type="InterPro" id="IPR032465">
    <property type="entry name" value="ACMSD"/>
</dbReference>
<dbReference type="Pfam" id="PF04909">
    <property type="entry name" value="Amidohydro_2"/>
    <property type="match status" value="1"/>
</dbReference>
<dbReference type="CDD" id="cd01292">
    <property type="entry name" value="metallo-dependent_hydrolases"/>
    <property type="match status" value="1"/>
</dbReference>
<gene>
    <name evidence="3" type="ORF">ENT37_12895</name>
</gene>
<organism evidence="3">
    <name type="scientific">Anaerolinea thermolimosa</name>
    <dbReference type="NCBI Taxonomy" id="229919"/>
    <lineage>
        <taxon>Bacteria</taxon>
        <taxon>Bacillati</taxon>
        <taxon>Chloroflexota</taxon>
        <taxon>Anaerolineae</taxon>
        <taxon>Anaerolineales</taxon>
        <taxon>Anaerolineaceae</taxon>
        <taxon>Anaerolinea</taxon>
    </lineage>
</organism>
<dbReference type="GO" id="GO:0016787">
    <property type="term" value="F:hydrolase activity"/>
    <property type="evidence" value="ECO:0007669"/>
    <property type="project" value="UniProtKB-KW"/>
</dbReference>
<dbReference type="EMBL" id="DSYK01000647">
    <property type="protein sequence ID" value="HGS22745.1"/>
    <property type="molecule type" value="Genomic_DNA"/>
</dbReference>
<accession>A0A7C4PNE6</accession>
<keyword evidence="3" id="KW-0378">Hydrolase</keyword>
<dbReference type="AlphaFoldDB" id="A0A7C4PNE6"/>
<dbReference type="GO" id="GO:0016831">
    <property type="term" value="F:carboxy-lyase activity"/>
    <property type="evidence" value="ECO:0007669"/>
    <property type="project" value="InterPro"/>
</dbReference>
<sequence length="254" mass="28383">MIIDADTHISPTGEDANAITCEELIRRMDDAGVDRALTWLRPPYMRDITPSNRYVFEAVRAHPDRLLGFGWVDPHFGLERARDEIKRCLEEYQFFGVKLNGAQNSFYIDDPHLSIPLIETIARYGQRVAFHVGADAFEFTHPFRVGKIAKMFPELTILMVHMGGVGFADLTSAAIEIAKEHPNLILIGSGVRFEAVLRAIHQLGAERVCFGSDTPFSLMHVCVAAYQALLRDLTPFEQDLVMGGNLARVLGLSL</sequence>
<dbReference type="InterPro" id="IPR032466">
    <property type="entry name" value="Metal_Hydrolase"/>
</dbReference>
<name>A0A7C4PNE6_9CHLR</name>
<keyword evidence="1" id="KW-0456">Lyase</keyword>
<comment type="caution">
    <text evidence="3">The sequence shown here is derived from an EMBL/GenBank/DDBJ whole genome shotgun (WGS) entry which is preliminary data.</text>
</comment>
<evidence type="ECO:0000313" key="3">
    <source>
        <dbReference type="EMBL" id="HGS22745.1"/>
    </source>
</evidence>
<reference evidence="3" key="1">
    <citation type="journal article" date="2020" name="mSystems">
        <title>Genome- and Community-Level Interaction Insights into Carbon Utilization and Element Cycling Functions of Hydrothermarchaeota in Hydrothermal Sediment.</title>
        <authorList>
            <person name="Zhou Z."/>
            <person name="Liu Y."/>
            <person name="Xu W."/>
            <person name="Pan J."/>
            <person name="Luo Z.H."/>
            <person name="Li M."/>
        </authorList>
    </citation>
    <scope>NUCLEOTIDE SEQUENCE [LARGE SCALE GENOMIC DNA]</scope>
    <source>
        <strain evidence="3">SpSt-573</strain>
    </source>
</reference>
<protein>
    <submittedName>
        <fullName evidence="3">Amidohydrolase</fullName>
    </submittedName>
</protein>
<evidence type="ECO:0000256" key="1">
    <source>
        <dbReference type="ARBA" id="ARBA00023239"/>
    </source>
</evidence>
<proteinExistence type="predicted"/>